<dbReference type="AlphaFoldDB" id="A0A8T0EE49"/>
<gene>
    <name evidence="1" type="ORF">HNY73_018408</name>
</gene>
<dbReference type="Proteomes" id="UP000807504">
    <property type="component" value="Unassembled WGS sequence"/>
</dbReference>
<evidence type="ECO:0000313" key="1">
    <source>
        <dbReference type="EMBL" id="KAF8770933.1"/>
    </source>
</evidence>
<keyword evidence="2" id="KW-1185">Reference proteome</keyword>
<name>A0A8T0EE49_ARGBR</name>
<sequence>MISNKQPKTPHQVRRIIHILDIFLLKARHRKEDELKHEILIAFIQEKSPECDVEIIHGKRITRDTKGGGGGGGGPRTTFTCRFNLHQRATNHPHNLVGHARSGTAA</sequence>
<dbReference type="EMBL" id="JABXBU010002228">
    <property type="protein sequence ID" value="KAF8770933.1"/>
    <property type="molecule type" value="Genomic_DNA"/>
</dbReference>
<proteinExistence type="predicted"/>
<evidence type="ECO:0000313" key="2">
    <source>
        <dbReference type="Proteomes" id="UP000807504"/>
    </source>
</evidence>
<accession>A0A8T0EE49</accession>
<protein>
    <submittedName>
        <fullName evidence="1">Uncharacterized protein</fullName>
    </submittedName>
</protein>
<organism evidence="1 2">
    <name type="scientific">Argiope bruennichi</name>
    <name type="common">Wasp spider</name>
    <name type="synonym">Aranea bruennichi</name>
    <dbReference type="NCBI Taxonomy" id="94029"/>
    <lineage>
        <taxon>Eukaryota</taxon>
        <taxon>Metazoa</taxon>
        <taxon>Ecdysozoa</taxon>
        <taxon>Arthropoda</taxon>
        <taxon>Chelicerata</taxon>
        <taxon>Arachnida</taxon>
        <taxon>Araneae</taxon>
        <taxon>Araneomorphae</taxon>
        <taxon>Entelegynae</taxon>
        <taxon>Araneoidea</taxon>
        <taxon>Araneidae</taxon>
        <taxon>Argiope</taxon>
    </lineage>
</organism>
<comment type="caution">
    <text evidence="1">The sequence shown here is derived from an EMBL/GenBank/DDBJ whole genome shotgun (WGS) entry which is preliminary data.</text>
</comment>
<reference evidence="1" key="1">
    <citation type="journal article" date="2020" name="bioRxiv">
        <title>Chromosome-level reference genome of the European wasp spider Argiope bruennichi: a resource for studies on range expansion and evolutionary adaptation.</title>
        <authorList>
            <person name="Sheffer M.M."/>
            <person name="Hoppe A."/>
            <person name="Krehenwinkel H."/>
            <person name="Uhl G."/>
            <person name="Kuss A.W."/>
            <person name="Jensen L."/>
            <person name="Jensen C."/>
            <person name="Gillespie R.G."/>
            <person name="Hoff K.J."/>
            <person name="Prost S."/>
        </authorList>
    </citation>
    <scope>NUCLEOTIDE SEQUENCE</scope>
</reference>
<reference evidence="1" key="2">
    <citation type="submission" date="2020-06" db="EMBL/GenBank/DDBJ databases">
        <authorList>
            <person name="Sheffer M."/>
        </authorList>
    </citation>
    <scope>NUCLEOTIDE SEQUENCE</scope>
</reference>